<dbReference type="Proteomes" id="UP000199398">
    <property type="component" value="Unassembled WGS sequence"/>
</dbReference>
<evidence type="ECO:0000259" key="5">
    <source>
        <dbReference type="PROSITE" id="PS50305"/>
    </source>
</evidence>
<dbReference type="InterPro" id="IPR026590">
    <property type="entry name" value="Ssirtuin_cat_dom"/>
</dbReference>
<dbReference type="GO" id="GO:0017136">
    <property type="term" value="F:histone deacetylase activity, NAD-dependent"/>
    <property type="evidence" value="ECO:0007669"/>
    <property type="project" value="TreeGrafter"/>
</dbReference>
<dbReference type="AlphaFoldDB" id="A0A1I4QR33"/>
<protein>
    <recommendedName>
        <fullName evidence="1">protein acetyllysine N-acetyltransferase</fullName>
        <ecNumber evidence="1">2.3.1.286</ecNumber>
    </recommendedName>
</protein>
<sequence>MASRPGLSWHRVGVMRRGTGDWQRARELFGGARRVTALTGAGVSTSAGIPDFRGPNGVWTKNPAAQRLTDIDSYVADPQVREQAWRNRAEHPAWHAEPSAAHRAFVDLDRSGRLRALLTQNIDELHQRAGLDPDKVLELHGTIFQVVCLDCGAVGPMAATLERVAAGEPDPPCRSCGGILKSATVSFGQSLDPDVIRAAQRAALDCDLFLAAGTSLTVHPAAGLVELAVKAGAQLIICNAEPTPYDELAAAVVRDPLDEVLPGLVGAPLVEPTRPLHTWGDPSTWS</sequence>
<dbReference type="EMBL" id="FOUP01000001">
    <property type="protein sequence ID" value="SFM42509.1"/>
    <property type="molecule type" value="Genomic_DNA"/>
</dbReference>
<name>A0A1I4QR33_9PSEU</name>
<evidence type="ECO:0000313" key="8">
    <source>
        <dbReference type="Proteomes" id="UP000199398"/>
    </source>
</evidence>
<feature type="binding site" evidence="4">
    <location>
        <position position="151"/>
    </location>
    <ligand>
        <name>Zn(2+)</name>
        <dbReference type="ChEBI" id="CHEBI:29105"/>
    </ligand>
</feature>
<dbReference type="PANTHER" id="PTHR11085:SF4">
    <property type="entry name" value="NAD-DEPENDENT PROTEIN DEACYLASE"/>
    <property type="match status" value="1"/>
</dbReference>
<keyword evidence="9" id="KW-1185">Reference proteome</keyword>
<keyword evidence="4" id="KW-0479">Metal-binding</keyword>
<dbReference type="GO" id="GO:0070403">
    <property type="term" value="F:NAD+ binding"/>
    <property type="evidence" value="ECO:0007669"/>
    <property type="project" value="InterPro"/>
</dbReference>
<keyword evidence="3" id="KW-0520">NAD</keyword>
<keyword evidence="2" id="KW-0808">Transferase</keyword>
<evidence type="ECO:0000313" key="9">
    <source>
        <dbReference type="Proteomes" id="UP000270697"/>
    </source>
</evidence>
<dbReference type="EC" id="2.3.1.286" evidence="1"/>
<dbReference type="Gene3D" id="3.40.50.1220">
    <property type="entry name" value="TPP-binding domain"/>
    <property type="match status" value="1"/>
</dbReference>
<dbReference type="InterPro" id="IPR003000">
    <property type="entry name" value="Sirtuin"/>
</dbReference>
<keyword evidence="4" id="KW-0862">Zinc</keyword>
<reference evidence="6 9" key="2">
    <citation type="submission" date="2018-10" db="EMBL/GenBank/DDBJ databases">
        <title>Sequencing the genomes of 1000 actinobacteria strains.</title>
        <authorList>
            <person name="Klenk H.-P."/>
        </authorList>
    </citation>
    <scope>NUCLEOTIDE SEQUENCE [LARGE SCALE GENOMIC DNA]</scope>
    <source>
        <strain evidence="6 9">DSM 45119</strain>
    </source>
</reference>
<feature type="binding site" evidence="4">
    <location>
        <position position="176"/>
    </location>
    <ligand>
        <name>Zn(2+)</name>
        <dbReference type="ChEBI" id="CHEBI:29105"/>
    </ligand>
</feature>
<dbReference type="Pfam" id="PF02146">
    <property type="entry name" value="SIR2"/>
    <property type="match status" value="1"/>
</dbReference>
<dbReference type="Gene3D" id="3.30.1600.10">
    <property type="entry name" value="SIR2/SIRT2 'Small Domain"/>
    <property type="match status" value="1"/>
</dbReference>
<dbReference type="InterPro" id="IPR026591">
    <property type="entry name" value="Sirtuin_cat_small_dom_sf"/>
</dbReference>
<organism evidence="7 8">
    <name type="scientific">Saccharopolyspora antimicrobica</name>
    <dbReference type="NCBI Taxonomy" id="455193"/>
    <lineage>
        <taxon>Bacteria</taxon>
        <taxon>Bacillati</taxon>
        <taxon>Actinomycetota</taxon>
        <taxon>Actinomycetes</taxon>
        <taxon>Pseudonocardiales</taxon>
        <taxon>Pseudonocardiaceae</taxon>
        <taxon>Saccharopolyspora</taxon>
    </lineage>
</organism>
<dbReference type="PANTHER" id="PTHR11085">
    <property type="entry name" value="NAD-DEPENDENT PROTEIN DEACYLASE SIRTUIN-5, MITOCHONDRIAL-RELATED"/>
    <property type="match status" value="1"/>
</dbReference>
<gene>
    <name evidence="6" type="ORF">ATL45_6764</name>
    <name evidence="7" type="ORF">SAMN05421805_101229</name>
</gene>
<feature type="binding site" evidence="4">
    <location>
        <position position="173"/>
    </location>
    <ligand>
        <name>Zn(2+)</name>
        <dbReference type="ChEBI" id="CHEBI:29105"/>
    </ligand>
</feature>
<accession>A0A1I4QR33</accession>
<evidence type="ECO:0000313" key="6">
    <source>
        <dbReference type="EMBL" id="RKT88331.1"/>
    </source>
</evidence>
<dbReference type="EMBL" id="RBXX01000002">
    <property type="protein sequence ID" value="RKT88331.1"/>
    <property type="molecule type" value="Genomic_DNA"/>
</dbReference>
<dbReference type="PROSITE" id="PS50305">
    <property type="entry name" value="SIRTUIN"/>
    <property type="match status" value="1"/>
</dbReference>
<evidence type="ECO:0000313" key="7">
    <source>
        <dbReference type="EMBL" id="SFM42509.1"/>
    </source>
</evidence>
<evidence type="ECO:0000256" key="2">
    <source>
        <dbReference type="ARBA" id="ARBA00022679"/>
    </source>
</evidence>
<dbReference type="InterPro" id="IPR029035">
    <property type="entry name" value="DHS-like_NAD/FAD-binding_dom"/>
</dbReference>
<evidence type="ECO:0000256" key="4">
    <source>
        <dbReference type="PROSITE-ProRule" id="PRU00236"/>
    </source>
</evidence>
<dbReference type="InterPro" id="IPR050134">
    <property type="entry name" value="NAD-dep_sirtuin_deacylases"/>
</dbReference>
<dbReference type="Proteomes" id="UP000270697">
    <property type="component" value="Unassembled WGS sequence"/>
</dbReference>
<dbReference type="SUPFAM" id="SSF52467">
    <property type="entry name" value="DHS-like NAD/FAD-binding domain"/>
    <property type="match status" value="1"/>
</dbReference>
<proteinExistence type="predicted"/>
<evidence type="ECO:0000256" key="3">
    <source>
        <dbReference type="ARBA" id="ARBA00023027"/>
    </source>
</evidence>
<dbReference type="STRING" id="455193.SAMN05421805_101229"/>
<dbReference type="GO" id="GO:0046872">
    <property type="term" value="F:metal ion binding"/>
    <property type="evidence" value="ECO:0007669"/>
    <property type="project" value="UniProtKB-KW"/>
</dbReference>
<feature type="binding site" evidence="4">
    <location>
        <position position="148"/>
    </location>
    <ligand>
        <name>Zn(2+)</name>
        <dbReference type="ChEBI" id="CHEBI:29105"/>
    </ligand>
</feature>
<evidence type="ECO:0000256" key="1">
    <source>
        <dbReference type="ARBA" id="ARBA00012928"/>
    </source>
</evidence>
<feature type="active site" description="Proton acceptor" evidence="4">
    <location>
        <position position="140"/>
    </location>
</feature>
<feature type="domain" description="Deacetylase sirtuin-type" evidence="5">
    <location>
        <begin position="14"/>
        <end position="280"/>
    </location>
</feature>
<reference evidence="7 8" key="1">
    <citation type="submission" date="2016-10" db="EMBL/GenBank/DDBJ databases">
        <authorList>
            <person name="de Groot N.N."/>
        </authorList>
    </citation>
    <scope>NUCLEOTIDE SEQUENCE [LARGE SCALE GENOMIC DNA]</scope>
    <source>
        <strain evidence="7 8">CPCC 201259</strain>
    </source>
</reference>